<organism evidence="2 3">
    <name type="scientific">Achromobacter ruhlandii</name>
    <dbReference type="NCBI Taxonomy" id="72557"/>
    <lineage>
        <taxon>Bacteria</taxon>
        <taxon>Pseudomonadati</taxon>
        <taxon>Pseudomonadota</taxon>
        <taxon>Betaproteobacteria</taxon>
        <taxon>Burkholderiales</taxon>
        <taxon>Alcaligenaceae</taxon>
        <taxon>Achromobacter</taxon>
    </lineage>
</organism>
<dbReference type="GO" id="GO:0016740">
    <property type="term" value="F:transferase activity"/>
    <property type="evidence" value="ECO:0007669"/>
    <property type="project" value="UniProtKB-KW"/>
</dbReference>
<dbReference type="GO" id="GO:0005524">
    <property type="term" value="F:ATP binding"/>
    <property type="evidence" value="ECO:0007669"/>
    <property type="project" value="UniProtKB-KW"/>
</dbReference>
<name>A0A848NFZ6_9BURK</name>
<dbReference type="GO" id="GO:0006412">
    <property type="term" value="P:translation"/>
    <property type="evidence" value="ECO:0007669"/>
    <property type="project" value="UniProtKB-UniRule"/>
</dbReference>
<comment type="catalytic activity">
    <reaction evidence="1">
        <text>L-aspartyl-tRNA(Asn) + L-glutamine + ATP + H2O = L-asparaginyl-tRNA(Asn) + L-glutamate + ADP + phosphate + 2 H(+)</text>
        <dbReference type="Rhea" id="RHEA:14513"/>
        <dbReference type="Rhea" id="RHEA-COMP:9674"/>
        <dbReference type="Rhea" id="RHEA-COMP:9677"/>
        <dbReference type="ChEBI" id="CHEBI:15377"/>
        <dbReference type="ChEBI" id="CHEBI:15378"/>
        <dbReference type="ChEBI" id="CHEBI:29985"/>
        <dbReference type="ChEBI" id="CHEBI:30616"/>
        <dbReference type="ChEBI" id="CHEBI:43474"/>
        <dbReference type="ChEBI" id="CHEBI:58359"/>
        <dbReference type="ChEBI" id="CHEBI:78515"/>
        <dbReference type="ChEBI" id="CHEBI:78516"/>
        <dbReference type="ChEBI" id="CHEBI:456216"/>
    </reaction>
</comment>
<dbReference type="EMBL" id="JABBZE010000330">
    <property type="protein sequence ID" value="NMU92259.1"/>
    <property type="molecule type" value="Genomic_DNA"/>
</dbReference>
<keyword evidence="1" id="KW-0436">Ligase</keyword>
<protein>
    <recommendedName>
        <fullName evidence="1">Aspartyl/glutamyl-tRNA(Asn/Gln) amidotransferase subunit C</fullName>
        <shortName evidence="1">Asp/Glu-ADT subunit C</shortName>
        <ecNumber evidence="1">6.3.5.-</ecNumber>
    </recommendedName>
</protein>
<keyword evidence="1" id="KW-0648">Protein biosynthesis</keyword>
<comment type="caution">
    <text evidence="2">The sequence shown here is derived from an EMBL/GenBank/DDBJ whole genome shotgun (WGS) entry which is preliminary data.</text>
</comment>
<keyword evidence="1" id="KW-0067">ATP-binding</keyword>
<dbReference type="GO" id="GO:0070681">
    <property type="term" value="P:glutaminyl-tRNAGln biosynthesis via transamidation"/>
    <property type="evidence" value="ECO:0007669"/>
    <property type="project" value="TreeGrafter"/>
</dbReference>
<dbReference type="AlphaFoldDB" id="A0A848NFZ6"/>
<keyword evidence="1" id="KW-0547">Nucleotide-binding</keyword>
<dbReference type="GO" id="GO:0006450">
    <property type="term" value="P:regulation of translational fidelity"/>
    <property type="evidence" value="ECO:0007669"/>
    <property type="project" value="InterPro"/>
</dbReference>
<comment type="subunit">
    <text evidence="1">Heterotrimer of A, B and C subunits.</text>
</comment>
<dbReference type="SUPFAM" id="SSF141000">
    <property type="entry name" value="Glu-tRNAGln amidotransferase C subunit"/>
    <property type="match status" value="1"/>
</dbReference>
<comment type="function">
    <text evidence="1">Allows the formation of correctly charged Asn-tRNA(Asn) or Gln-tRNA(Gln) through the transamidation of misacylated Asp-tRNA(Asn) or Glu-tRNA(Gln) in organisms which lack either or both of asparaginyl-tRNA or glutaminyl-tRNA synthetases. The reaction takes place in the presence of glutamine and ATP through an activated phospho-Asp-tRNA(Asn) or phospho-Glu-tRNA(Gln).</text>
</comment>
<dbReference type="Pfam" id="PF02686">
    <property type="entry name" value="GatC"/>
    <property type="match status" value="1"/>
</dbReference>
<dbReference type="Proteomes" id="UP000542405">
    <property type="component" value="Unassembled WGS sequence"/>
</dbReference>
<dbReference type="GO" id="GO:0050567">
    <property type="term" value="F:glutaminyl-tRNA synthase (glutamine-hydrolyzing) activity"/>
    <property type="evidence" value="ECO:0007669"/>
    <property type="project" value="UniProtKB-UniRule"/>
</dbReference>
<dbReference type="PANTHER" id="PTHR15004">
    <property type="entry name" value="GLUTAMYL-TRNA(GLN) AMIDOTRANSFERASE SUBUNIT C, MITOCHONDRIAL"/>
    <property type="match status" value="1"/>
</dbReference>
<keyword evidence="2" id="KW-0808">Transferase</keyword>
<dbReference type="EC" id="6.3.5.-" evidence="1"/>
<reference evidence="2 3" key="1">
    <citation type="submission" date="2020-04" db="EMBL/GenBank/DDBJ databases">
        <title>Achromobacter ruhlandii genome sequencing and assembly.</title>
        <authorList>
            <person name="Martins R.C.R."/>
            <person name="Perdigao-Neto L.V."/>
            <person name="Levin A.S.S."/>
            <person name="Costa S.F."/>
        </authorList>
    </citation>
    <scope>NUCLEOTIDE SEQUENCE [LARGE SCALE GENOMIC DNA]</scope>
    <source>
        <strain evidence="2 3">9035ralo</strain>
    </source>
</reference>
<dbReference type="HAMAP" id="MF_00122">
    <property type="entry name" value="GatC"/>
    <property type="match status" value="1"/>
</dbReference>
<evidence type="ECO:0000313" key="3">
    <source>
        <dbReference type="Proteomes" id="UP000542405"/>
    </source>
</evidence>
<dbReference type="InterPro" id="IPR036113">
    <property type="entry name" value="Asp/Glu-ADT_sf_sub_c"/>
</dbReference>
<dbReference type="InterPro" id="IPR003837">
    <property type="entry name" value="GatC"/>
</dbReference>
<sequence>MALNDTDVARIARLARIELTPDQRAHAQAELNGILHLIERLQAVDTQGVDPLAHPLSAHEDIVLRLRQDAVTETASEARRAELLANAPDAQDGLFLVPEVLD</sequence>
<proteinExistence type="inferred from homology"/>
<gene>
    <name evidence="1 2" type="primary">gatC</name>
    <name evidence="2" type="ORF">HGQ98_21760</name>
</gene>
<dbReference type="PANTHER" id="PTHR15004:SF0">
    <property type="entry name" value="GLUTAMYL-TRNA(GLN) AMIDOTRANSFERASE SUBUNIT C, MITOCHONDRIAL"/>
    <property type="match status" value="1"/>
</dbReference>
<comment type="catalytic activity">
    <reaction evidence="1">
        <text>L-glutamyl-tRNA(Gln) + L-glutamine + ATP + H2O = L-glutaminyl-tRNA(Gln) + L-glutamate + ADP + phosphate + H(+)</text>
        <dbReference type="Rhea" id="RHEA:17521"/>
        <dbReference type="Rhea" id="RHEA-COMP:9681"/>
        <dbReference type="Rhea" id="RHEA-COMP:9684"/>
        <dbReference type="ChEBI" id="CHEBI:15377"/>
        <dbReference type="ChEBI" id="CHEBI:15378"/>
        <dbReference type="ChEBI" id="CHEBI:29985"/>
        <dbReference type="ChEBI" id="CHEBI:30616"/>
        <dbReference type="ChEBI" id="CHEBI:43474"/>
        <dbReference type="ChEBI" id="CHEBI:58359"/>
        <dbReference type="ChEBI" id="CHEBI:78520"/>
        <dbReference type="ChEBI" id="CHEBI:78521"/>
        <dbReference type="ChEBI" id="CHEBI:456216"/>
    </reaction>
</comment>
<dbReference type="NCBIfam" id="TIGR00135">
    <property type="entry name" value="gatC"/>
    <property type="match status" value="1"/>
</dbReference>
<dbReference type="RefSeq" id="WP_169537374.1">
    <property type="nucleotide sequence ID" value="NZ_JABBZE010000330.1"/>
</dbReference>
<dbReference type="Gene3D" id="1.10.20.60">
    <property type="entry name" value="Glu-tRNAGln amidotransferase C subunit, N-terminal domain"/>
    <property type="match status" value="1"/>
</dbReference>
<accession>A0A848NFZ6</accession>
<comment type="similarity">
    <text evidence="1">Belongs to the GatC family.</text>
</comment>
<evidence type="ECO:0000256" key="1">
    <source>
        <dbReference type="HAMAP-Rule" id="MF_00122"/>
    </source>
</evidence>
<evidence type="ECO:0000313" key="2">
    <source>
        <dbReference type="EMBL" id="NMU92259.1"/>
    </source>
</evidence>